<name>A0ABT6QZU6_9BACL</name>
<gene>
    <name evidence="2" type="ORF">QK289_04255</name>
</gene>
<dbReference type="Proteomes" id="UP001243286">
    <property type="component" value="Unassembled WGS sequence"/>
</dbReference>
<feature type="domain" description="HTH cro/C1-type" evidence="1">
    <location>
        <begin position="9"/>
        <end position="65"/>
    </location>
</feature>
<proteinExistence type="predicted"/>
<evidence type="ECO:0000259" key="1">
    <source>
        <dbReference type="PROSITE" id="PS50943"/>
    </source>
</evidence>
<accession>A0ABT6QZU6</accession>
<keyword evidence="3" id="KW-1185">Reference proteome</keyword>
<dbReference type="CDD" id="cd00093">
    <property type="entry name" value="HTH_XRE"/>
    <property type="match status" value="1"/>
</dbReference>
<reference evidence="2 3" key="1">
    <citation type="submission" date="2023-04" db="EMBL/GenBank/DDBJ databases">
        <title>Antarctic isolates genomes.</title>
        <authorList>
            <person name="Dimov S.G."/>
        </authorList>
    </citation>
    <scope>NUCLEOTIDE SEQUENCE [LARGE SCALE GENOMIC DNA]</scope>
    <source>
        <strain evidence="2 3">AL19</strain>
    </source>
</reference>
<dbReference type="EMBL" id="JASBQV010000004">
    <property type="protein sequence ID" value="MDI3234211.1"/>
    <property type="molecule type" value="Genomic_DNA"/>
</dbReference>
<dbReference type="Gene3D" id="1.10.260.40">
    <property type="entry name" value="lambda repressor-like DNA-binding domains"/>
    <property type="match status" value="1"/>
</dbReference>
<dbReference type="PROSITE" id="PS50943">
    <property type="entry name" value="HTH_CROC1"/>
    <property type="match status" value="1"/>
</dbReference>
<dbReference type="InterPro" id="IPR001387">
    <property type="entry name" value="Cro/C1-type_HTH"/>
</dbReference>
<sequence>MNDAFLALIEFRRKKSKLTRREVAQRLEVDTSTYYRKESGKTEFTATEIFRVISLLGMEKDVEQQIFLNKGCVKATEEC</sequence>
<dbReference type="Pfam" id="PF01381">
    <property type="entry name" value="HTH_3"/>
    <property type="match status" value="1"/>
</dbReference>
<dbReference type="RefSeq" id="WP_282354797.1">
    <property type="nucleotide sequence ID" value="NZ_JASBQV010000004.1"/>
</dbReference>
<dbReference type="InterPro" id="IPR010982">
    <property type="entry name" value="Lambda_DNA-bd_dom_sf"/>
</dbReference>
<dbReference type="SUPFAM" id="SSF47413">
    <property type="entry name" value="lambda repressor-like DNA-binding domains"/>
    <property type="match status" value="1"/>
</dbReference>
<protein>
    <submittedName>
        <fullName evidence="2">Helix-turn-helix transcriptional regulator</fullName>
    </submittedName>
</protein>
<evidence type="ECO:0000313" key="3">
    <source>
        <dbReference type="Proteomes" id="UP001243286"/>
    </source>
</evidence>
<organism evidence="2 3">
    <name type="scientific">Exiguobacterium antarcticum</name>
    <dbReference type="NCBI Taxonomy" id="132920"/>
    <lineage>
        <taxon>Bacteria</taxon>
        <taxon>Bacillati</taxon>
        <taxon>Bacillota</taxon>
        <taxon>Bacilli</taxon>
        <taxon>Bacillales</taxon>
        <taxon>Bacillales Family XII. Incertae Sedis</taxon>
        <taxon>Exiguobacterium</taxon>
    </lineage>
</organism>
<dbReference type="SMART" id="SM00530">
    <property type="entry name" value="HTH_XRE"/>
    <property type="match status" value="1"/>
</dbReference>
<comment type="caution">
    <text evidence="2">The sequence shown here is derived from an EMBL/GenBank/DDBJ whole genome shotgun (WGS) entry which is preliminary data.</text>
</comment>
<evidence type="ECO:0000313" key="2">
    <source>
        <dbReference type="EMBL" id="MDI3234211.1"/>
    </source>
</evidence>